<dbReference type="OrthoDB" id="1711136at2759"/>
<keyword evidence="1" id="KW-0479">Metal-binding</keyword>
<dbReference type="eggNOG" id="ENOG502S0ME">
    <property type="taxonomic scope" value="Eukaryota"/>
</dbReference>
<dbReference type="PROSITE" id="PS50089">
    <property type="entry name" value="ZF_RING_2"/>
    <property type="match status" value="1"/>
</dbReference>
<evidence type="ECO:0000256" key="2">
    <source>
        <dbReference type="SAM" id="MobiDB-lite"/>
    </source>
</evidence>
<evidence type="ECO:0000313" key="5">
    <source>
        <dbReference type="Proteomes" id="UP000030748"/>
    </source>
</evidence>
<evidence type="ECO:0000256" key="1">
    <source>
        <dbReference type="PROSITE-ProRule" id="PRU00175"/>
    </source>
</evidence>
<feature type="compositionally biased region" description="Acidic residues" evidence="2">
    <location>
        <begin position="42"/>
        <end position="53"/>
    </location>
</feature>
<dbReference type="AlphaFoldDB" id="A0A022QG81"/>
<evidence type="ECO:0000259" key="3">
    <source>
        <dbReference type="PROSITE" id="PS50089"/>
    </source>
</evidence>
<dbReference type="SUPFAM" id="SSF57850">
    <property type="entry name" value="RING/U-box"/>
    <property type="match status" value="1"/>
</dbReference>
<keyword evidence="1" id="KW-0862">Zinc</keyword>
<dbReference type="InterPro" id="IPR013083">
    <property type="entry name" value="Znf_RING/FYVE/PHD"/>
</dbReference>
<accession>A0A022QG81</accession>
<dbReference type="PhylomeDB" id="A0A022QG81"/>
<dbReference type="SMART" id="SM00184">
    <property type="entry name" value="RING"/>
    <property type="match status" value="1"/>
</dbReference>
<proteinExistence type="predicted"/>
<feature type="region of interest" description="Disordered" evidence="2">
    <location>
        <begin position="28"/>
        <end position="61"/>
    </location>
</feature>
<dbReference type="GO" id="GO:0008270">
    <property type="term" value="F:zinc ion binding"/>
    <property type="evidence" value="ECO:0007669"/>
    <property type="project" value="UniProtKB-KW"/>
</dbReference>
<organism evidence="4 5">
    <name type="scientific">Erythranthe guttata</name>
    <name type="common">Yellow monkey flower</name>
    <name type="synonym">Mimulus guttatus</name>
    <dbReference type="NCBI Taxonomy" id="4155"/>
    <lineage>
        <taxon>Eukaryota</taxon>
        <taxon>Viridiplantae</taxon>
        <taxon>Streptophyta</taxon>
        <taxon>Embryophyta</taxon>
        <taxon>Tracheophyta</taxon>
        <taxon>Spermatophyta</taxon>
        <taxon>Magnoliopsida</taxon>
        <taxon>eudicotyledons</taxon>
        <taxon>Gunneridae</taxon>
        <taxon>Pentapetalae</taxon>
        <taxon>asterids</taxon>
        <taxon>lamiids</taxon>
        <taxon>Lamiales</taxon>
        <taxon>Phrymaceae</taxon>
        <taxon>Erythranthe</taxon>
    </lineage>
</organism>
<evidence type="ECO:0000313" key="4">
    <source>
        <dbReference type="EMBL" id="EYU27737.1"/>
    </source>
</evidence>
<dbReference type="CDD" id="cd16449">
    <property type="entry name" value="RING-HC"/>
    <property type="match status" value="1"/>
</dbReference>
<keyword evidence="1" id="KW-0863">Zinc-finger</keyword>
<protein>
    <recommendedName>
        <fullName evidence="3">RING-type domain-containing protein</fullName>
    </recommendedName>
</protein>
<reference evidence="4 5" key="1">
    <citation type="journal article" date="2013" name="Proc. Natl. Acad. Sci. U.S.A.">
        <title>Fine-scale variation in meiotic recombination in Mimulus inferred from population shotgun sequencing.</title>
        <authorList>
            <person name="Hellsten U."/>
            <person name="Wright K.M."/>
            <person name="Jenkins J."/>
            <person name="Shu S."/>
            <person name="Yuan Y."/>
            <person name="Wessler S.R."/>
            <person name="Schmutz J."/>
            <person name="Willis J.H."/>
            <person name="Rokhsar D.S."/>
        </authorList>
    </citation>
    <scope>NUCLEOTIDE SEQUENCE [LARGE SCALE GENOMIC DNA]</scope>
    <source>
        <strain evidence="5">cv. DUN x IM62</strain>
    </source>
</reference>
<sequence length="214" mass="23121">MDGEDRTVRSRPSLKERLGLKAFGCCGSTWGLGPTTISVRDDDQEEEEEEEGTADTMSPETDVVNVDQNPTETGASPPCVFQSPATTGMNLAAALAAERQMRAALDSDNGGASLSPSPPRHNRVVSVTAPGTPSRVSLMRLLEETDGYDLEMRREVDGEGGCDSVCCVCMGRKRGAAFIPCGHTFCRVCSRELWLNRGTCPLCNRSILEILDIY</sequence>
<dbReference type="Pfam" id="PF13920">
    <property type="entry name" value="zf-C3HC4_3"/>
    <property type="match status" value="1"/>
</dbReference>
<dbReference type="PANTHER" id="PTHR46629">
    <property type="entry name" value="OS01G0917900 PROTEIN"/>
    <property type="match status" value="1"/>
</dbReference>
<dbReference type="Gene3D" id="3.30.40.10">
    <property type="entry name" value="Zinc/RING finger domain, C3HC4 (zinc finger)"/>
    <property type="match status" value="1"/>
</dbReference>
<dbReference type="Proteomes" id="UP000030748">
    <property type="component" value="Unassembled WGS sequence"/>
</dbReference>
<name>A0A022QG81_ERYGU</name>
<dbReference type="OMA" id="CVCMERR"/>
<gene>
    <name evidence="4" type="ORF">MIMGU_mgv1a013644mg</name>
</gene>
<feature type="domain" description="RING-type" evidence="3">
    <location>
        <begin position="166"/>
        <end position="204"/>
    </location>
</feature>
<dbReference type="EMBL" id="KI631456">
    <property type="protein sequence ID" value="EYU27737.1"/>
    <property type="molecule type" value="Genomic_DNA"/>
</dbReference>
<dbReference type="InterPro" id="IPR001841">
    <property type="entry name" value="Znf_RING"/>
</dbReference>
<keyword evidence="5" id="KW-1185">Reference proteome</keyword>